<feature type="binding site" evidence="7">
    <location>
        <position position="102"/>
    </location>
    <ligand>
        <name>Mg(2+)</name>
        <dbReference type="ChEBI" id="CHEBI:18420"/>
    </ligand>
</feature>
<evidence type="ECO:0000256" key="7">
    <source>
        <dbReference type="PIRSR" id="PIRSR006118-2"/>
    </source>
</evidence>
<feature type="binding site" evidence="7">
    <location>
        <position position="8"/>
    </location>
    <ligand>
        <name>Mg(2+)</name>
        <dbReference type="ChEBI" id="CHEBI:18420"/>
    </ligand>
</feature>
<dbReference type="NCBIfam" id="TIGR01670">
    <property type="entry name" value="KdsC-phosphatas"/>
    <property type="match status" value="1"/>
</dbReference>
<dbReference type="AlphaFoldDB" id="A0A1D7TI15"/>
<evidence type="ECO:0000313" key="9">
    <source>
        <dbReference type="Proteomes" id="UP000094609"/>
    </source>
</evidence>
<keyword evidence="5 8" id="KW-0378">Hydrolase</keyword>
<dbReference type="PANTHER" id="PTHR21485">
    <property type="entry name" value="HAD SUPERFAMILY MEMBERS CMAS AND KDSC"/>
    <property type="match status" value="1"/>
</dbReference>
<reference evidence="9" key="1">
    <citation type="submission" date="2016-08" db="EMBL/GenBank/DDBJ databases">
        <title>Complete genome sequence of the organohalide-respiring Epsilonproteobacterium Sulfurospirillum halorespirans.</title>
        <authorList>
            <person name="Goris T."/>
            <person name="Zimmermann J."/>
            <person name="Schenz B."/>
            <person name="Lemos M."/>
            <person name="Hackermueller J."/>
            <person name="Diekert G."/>
        </authorList>
    </citation>
    <scope>NUCLEOTIDE SEQUENCE [LARGE SCALE GENOMIC DNA]</scope>
    <source>
        <strain>DSM 13726</strain>
        <strain evidence="9">PCE-M2</strain>
    </source>
</reference>
<comment type="similarity">
    <text evidence="2">Belongs to the KdsC family.</text>
</comment>
<dbReference type="PATRIC" id="fig|1193502.14.peg.876"/>
<accession>A0A1D7TI15</accession>
<dbReference type="FunFam" id="3.40.50.1000:FF:000029">
    <property type="entry name" value="3-deoxy-D-manno-octulosonate 8-phosphate phosphatase KdsC"/>
    <property type="match status" value="1"/>
</dbReference>
<dbReference type="GO" id="GO:0019143">
    <property type="term" value="F:3-deoxy-manno-octulosonate-8-phosphatase activity"/>
    <property type="evidence" value="ECO:0007669"/>
    <property type="project" value="UniProtKB-EC"/>
</dbReference>
<dbReference type="SFLD" id="SFLDG01136">
    <property type="entry name" value="C1.6:_Phosphoserine_Phosphatas"/>
    <property type="match status" value="1"/>
</dbReference>
<name>A0A1D7TI15_9BACT</name>
<dbReference type="PANTHER" id="PTHR21485:SF3">
    <property type="entry name" value="N-ACYLNEURAMINATE CYTIDYLYLTRANSFERASE"/>
    <property type="match status" value="1"/>
</dbReference>
<feature type="binding site" evidence="7">
    <location>
        <position position="10"/>
    </location>
    <ligand>
        <name>substrate</name>
    </ligand>
</feature>
<dbReference type="KEGG" id="shal:SHALO_0868"/>
<keyword evidence="9" id="KW-1185">Reference proteome</keyword>
<dbReference type="Proteomes" id="UP000094609">
    <property type="component" value="Chromosome"/>
</dbReference>
<comment type="cofactor">
    <cofactor evidence="1 7">
        <name>Mg(2+)</name>
        <dbReference type="ChEBI" id="CHEBI:18420"/>
    </cofactor>
</comment>
<organism evidence="8 9">
    <name type="scientific">Sulfurospirillum halorespirans DSM 13726</name>
    <dbReference type="NCBI Taxonomy" id="1193502"/>
    <lineage>
        <taxon>Bacteria</taxon>
        <taxon>Pseudomonadati</taxon>
        <taxon>Campylobacterota</taxon>
        <taxon>Epsilonproteobacteria</taxon>
        <taxon>Campylobacterales</taxon>
        <taxon>Sulfurospirillaceae</taxon>
        <taxon>Sulfurospirillum</taxon>
    </lineage>
</organism>
<dbReference type="SFLD" id="SFLDG01138">
    <property type="entry name" value="C1.6.2:_Deoxy-d-mannose-octulo"/>
    <property type="match status" value="1"/>
</dbReference>
<protein>
    <submittedName>
        <fullName evidence="8">3-deoxy-D-manno-octulosonate 8-phosphate phosphatase</fullName>
        <ecNumber evidence="8">3.1.3.45</ecNumber>
    </submittedName>
</protein>
<dbReference type="RefSeq" id="WP_069477517.1">
    <property type="nucleotide sequence ID" value="NZ_CP017111.1"/>
</dbReference>
<evidence type="ECO:0000256" key="4">
    <source>
        <dbReference type="ARBA" id="ARBA00022723"/>
    </source>
</evidence>
<sequence length="165" mass="18154">MIELLVFDVDGCLTDGGIMYGNSETEEFKTFNVKDGFGIVSWMKLGRKSAIITGRSSDVVTKRAKELGITHLYQDVKDKKAVLQAILNKEGLGFENVAAIGDDLNDLSLLRSVGLSFCPKDAMPLIQKEVDVVLSKEGGRAAVREMIDIVVEKENLSEAFVNLWL</sequence>
<keyword evidence="4 7" id="KW-0479">Metal-binding</keyword>
<dbReference type="EC" id="3.1.3.45" evidence="8"/>
<dbReference type="Pfam" id="PF08282">
    <property type="entry name" value="Hydrolase_3"/>
    <property type="match status" value="1"/>
</dbReference>
<gene>
    <name evidence="8" type="ORF">SHALO_0868</name>
</gene>
<comment type="subunit">
    <text evidence="3">Homotetramer.</text>
</comment>
<dbReference type="InterPro" id="IPR010023">
    <property type="entry name" value="KdsC_fam"/>
</dbReference>
<dbReference type="Gene3D" id="3.40.50.1000">
    <property type="entry name" value="HAD superfamily/HAD-like"/>
    <property type="match status" value="1"/>
</dbReference>
<proteinExistence type="inferred from homology"/>
<evidence type="ECO:0000256" key="3">
    <source>
        <dbReference type="ARBA" id="ARBA00011881"/>
    </source>
</evidence>
<dbReference type="SFLD" id="SFLDS00003">
    <property type="entry name" value="Haloacid_Dehalogenase"/>
    <property type="match status" value="1"/>
</dbReference>
<evidence type="ECO:0000256" key="5">
    <source>
        <dbReference type="ARBA" id="ARBA00022801"/>
    </source>
</evidence>
<dbReference type="InterPro" id="IPR050793">
    <property type="entry name" value="CMP-NeuNAc_synthase"/>
</dbReference>
<dbReference type="CDD" id="cd01630">
    <property type="entry name" value="HAD_KDO-like"/>
    <property type="match status" value="1"/>
</dbReference>
<dbReference type="PIRSF" id="PIRSF006118">
    <property type="entry name" value="KDO8-P_Ptase"/>
    <property type="match status" value="1"/>
</dbReference>
<dbReference type="InterPro" id="IPR023214">
    <property type="entry name" value="HAD_sf"/>
</dbReference>
<keyword evidence="6 7" id="KW-0460">Magnesium</keyword>
<dbReference type="GO" id="GO:0008781">
    <property type="term" value="F:N-acylneuraminate cytidylyltransferase activity"/>
    <property type="evidence" value="ECO:0007669"/>
    <property type="project" value="TreeGrafter"/>
</dbReference>
<dbReference type="EMBL" id="CP017111">
    <property type="protein sequence ID" value="AOO64649.1"/>
    <property type="molecule type" value="Genomic_DNA"/>
</dbReference>
<evidence type="ECO:0000256" key="2">
    <source>
        <dbReference type="ARBA" id="ARBA00005893"/>
    </source>
</evidence>
<dbReference type="GO" id="GO:0046872">
    <property type="term" value="F:metal ion binding"/>
    <property type="evidence" value="ECO:0007669"/>
    <property type="project" value="UniProtKB-KW"/>
</dbReference>
<evidence type="ECO:0000256" key="1">
    <source>
        <dbReference type="ARBA" id="ARBA00001946"/>
    </source>
</evidence>
<evidence type="ECO:0000256" key="6">
    <source>
        <dbReference type="ARBA" id="ARBA00022842"/>
    </source>
</evidence>
<dbReference type="InterPro" id="IPR036412">
    <property type="entry name" value="HAD-like_sf"/>
</dbReference>
<dbReference type="SUPFAM" id="SSF56784">
    <property type="entry name" value="HAD-like"/>
    <property type="match status" value="1"/>
</dbReference>
<dbReference type="STRING" id="1193502.SHALO_0868"/>
<evidence type="ECO:0000313" key="8">
    <source>
        <dbReference type="EMBL" id="AOO64649.1"/>
    </source>
</evidence>